<organism evidence="3 4">
    <name type="scientific">Sulfolobus tengchongensis</name>
    <dbReference type="NCBI Taxonomy" id="207809"/>
    <lineage>
        <taxon>Archaea</taxon>
        <taxon>Thermoproteota</taxon>
        <taxon>Thermoprotei</taxon>
        <taxon>Sulfolobales</taxon>
        <taxon>Sulfolobaceae</taxon>
        <taxon>Sulfolobus</taxon>
    </lineage>
</organism>
<proteinExistence type="predicted"/>
<dbReference type="NCBIfam" id="NF033542">
    <property type="entry name" value="transpos_IS110"/>
    <property type="match status" value="1"/>
</dbReference>
<sequence length="331" mass="38303">MGIIGIDIDKKELKCYVLRDGKGRKTKFQNNVQGLKKLEEEIQDDTVVIEATATYSTKLASWLKTRGHKVLLISPNILARNKDPRKKSDYNDAEKLANMANEGKPIELNNLKELVSYLEFLDGEIIRYKNRFKRTIIMIDDDDDKITKKRLREIVEGKYEYNEDYLKLPYAEAVVYELRGIARQIIELEDMKRKLLKRIEEVVPKDHVIFTIPGIGLVTGAVILARVGDFSRFKKAEKFVAYCGLDPVTERSGTRIVSHGISKRGDKYLRKMFYLAVLTILLHRNNPVIVKYYDERKDKVPHKKLVVACARKLARIVWSVCYHNEPFDPNA</sequence>
<evidence type="ECO:0000313" key="3">
    <source>
        <dbReference type="EMBL" id="WWQ59465.1"/>
    </source>
</evidence>
<reference evidence="3 4" key="1">
    <citation type="submission" date="2024-02" db="EMBL/GenBank/DDBJ databases">
        <title>STSV induces naive adaptation in Sulfolobus.</title>
        <authorList>
            <person name="Xiang X."/>
            <person name="Song M."/>
        </authorList>
    </citation>
    <scope>NUCLEOTIDE SEQUENCE [LARGE SCALE GENOMIC DNA]</scope>
    <source>
        <strain evidence="3 4">RT2</strain>
    </source>
</reference>
<evidence type="ECO:0000259" key="2">
    <source>
        <dbReference type="Pfam" id="PF02371"/>
    </source>
</evidence>
<dbReference type="GO" id="GO:0004803">
    <property type="term" value="F:transposase activity"/>
    <property type="evidence" value="ECO:0007669"/>
    <property type="project" value="InterPro"/>
</dbReference>
<dbReference type="RefSeq" id="WP_338598638.1">
    <property type="nucleotide sequence ID" value="NZ_CP146016.1"/>
</dbReference>
<gene>
    <name evidence="3" type="ORF">V6M85_08120</name>
</gene>
<feature type="domain" description="Transposase IS116/IS110/IS902 C-terminal" evidence="2">
    <location>
        <begin position="207"/>
        <end position="293"/>
    </location>
</feature>
<dbReference type="Pfam" id="PF01548">
    <property type="entry name" value="DEDD_Tnp_IS110"/>
    <property type="match status" value="1"/>
</dbReference>
<dbReference type="InterPro" id="IPR047650">
    <property type="entry name" value="Transpos_IS110"/>
</dbReference>
<dbReference type="EMBL" id="CP146016">
    <property type="protein sequence ID" value="WWQ59465.1"/>
    <property type="molecule type" value="Genomic_DNA"/>
</dbReference>
<evidence type="ECO:0000259" key="1">
    <source>
        <dbReference type="Pfam" id="PF01548"/>
    </source>
</evidence>
<feature type="domain" description="Transposase IS110-like N-terminal" evidence="1">
    <location>
        <begin position="4"/>
        <end position="134"/>
    </location>
</feature>
<dbReference type="GeneID" id="89336726"/>
<dbReference type="Pfam" id="PF02371">
    <property type="entry name" value="Transposase_20"/>
    <property type="match status" value="1"/>
</dbReference>
<dbReference type="GO" id="GO:0003677">
    <property type="term" value="F:DNA binding"/>
    <property type="evidence" value="ECO:0007669"/>
    <property type="project" value="InterPro"/>
</dbReference>
<dbReference type="Proteomes" id="UP001432202">
    <property type="component" value="Chromosome"/>
</dbReference>
<evidence type="ECO:0000313" key="4">
    <source>
        <dbReference type="Proteomes" id="UP001432202"/>
    </source>
</evidence>
<dbReference type="GO" id="GO:0006313">
    <property type="term" value="P:DNA transposition"/>
    <property type="evidence" value="ECO:0007669"/>
    <property type="project" value="InterPro"/>
</dbReference>
<name>A0AAX4KX89_9CREN</name>
<protein>
    <submittedName>
        <fullName evidence="3">IS110 family transposase</fullName>
    </submittedName>
</protein>
<accession>A0AAX4KX89</accession>
<dbReference type="AlphaFoldDB" id="A0AAX4KX89"/>
<dbReference type="PANTHER" id="PTHR33055:SF13">
    <property type="entry name" value="TRANSPOSASE"/>
    <property type="match status" value="1"/>
</dbReference>
<dbReference type="InterPro" id="IPR003346">
    <property type="entry name" value="Transposase_20"/>
</dbReference>
<keyword evidence="4" id="KW-1185">Reference proteome</keyword>
<dbReference type="InterPro" id="IPR002525">
    <property type="entry name" value="Transp_IS110-like_N"/>
</dbReference>
<dbReference type="PANTHER" id="PTHR33055">
    <property type="entry name" value="TRANSPOSASE FOR INSERTION SEQUENCE ELEMENT IS1111A"/>
    <property type="match status" value="1"/>
</dbReference>